<dbReference type="AlphaFoldDB" id="A0A4Y9ZMJ9"/>
<organism evidence="1 2">
    <name type="scientific">Hericium alpestre</name>
    <dbReference type="NCBI Taxonomy" id="135208"/>
    <lineage>
        <taxon>Eukaryota</taxon>
        <taxon>Fungi</taxon>
        <taxon>Dikarya</taxon>
        <taxon>Basidiomycota</taxon>
        <taxon>Agaricomycotina</taxon>
        <taxon>Agaricomycetes</taxon>
        <taxon>Russulales</taxon>
        <taxon>Hericiaceae</taxon>
        <taxon>Hericium</taxon>
    </lineage>
</organism>
<sequence length="50" mass="5757">MLPDSLSGNDHVLKSWHLLGTYCHWDFVYSVTQEQDVQDTGFTMGKQNVQ</sequence>
<dbReference type="EMBL" id="SFCI01001405">
    <property type="protein sequence ID" value="TFY75855.1"/>
    <property type="molecule type" value="Genomic_DNA"/>
</dbReference>
<protein>
    <submittedName>
        <fullName evidence="1">Uncharacterized protein</fullName>
    </submittedName>
</protein>
<reference evidence="1 2" key="1">
    <citation type="submission" date="2019-02" db="EMBL/GenBank/DDBJ databases">
        <title>Genome sequencing of the rare red list fungi Hericium alpestre (H. flagellum).</title>
        <authorList>
            <person name="Buettner E."/>
            <person name="Kellner H."/>
        </authorList>
    </citation>
    <scope>NUCLEOTIDE SEQUENCE [LARGE SCALE GENOMIC DNA]</scope>
    <source>
        <strain evidence="1 2">DSM 108284</strain>
    </source>
</reference>
<comment type="caution">
    <text evidence="1">The sequence shown here is derived from an EMBL/GenBank/DDBJ whole genome shotgun (WGS) entry which is preliminary data.</text>
</comment>
<accession>A0A4Y9ZMJ9</accession>
<proteinExistence type="predicted"/>
<evidence type="ECO:0000313" key="1">
    <source>
        <dbReference type="EMBL" id="TFY75855.1"/>
    </source>
</evidence>
<evidence type="ECO:0000313" key="2">
    <source>
        <dbReference type="Proteomes" id="UP000298061"/>
    </source>
</evidence>
<name>A0A4Y9ZMJ9_9AGAM</name>
<gene>
    <name evidence="1" type="ORF">EWM64_g8159</name>
</gene>
<keyword evidence="2" id="KW-1185">Reference proteome</keyword>
<dbReference type="Proteomes" id="UP000298061">
    <property type="component" value="Unassembled WGS sequence"/>
</dbReference>